<dbReference type="Pfam" id="PF01408">
    <property type="entry name" value="GFO_IDH_MocA"/>
    <property type="match status" value="1"/>
</dbReference>
<dbReference type="Pfam" id="PF22725">
    <property type="entry name" value="GFO_IDH_MocA_C3"/>
    <property type="match status" value="1"/>
</dbReference>
<reference evidence="4 5" key="1">
    <citation type="submission" date="2016-10" db="EMBL/GenBank/DDBJ databases">
        <title>Proteomics and genomics reveal pathogen-plant mechanisms compatible with a hemibiotrophic lifestyle of Diplodia corticola.</title>
        <authorList>
            <person name="Fernandes I."/>
            <person name="De Jonge R."/>
            <person name="Van De Peer Y."/>
            <person name="Devreese B."/>
            <person name="Alves A."/>
            <person name="Esteves A.C."/>
        </authorList>
    </citation>
    <scope>NUCLEOTIDE SEQUENCE [LARGE SCALE GENOMIC DNA]</scope>
    <source>
        <strain evidence="4 5">CBS 112549</strain>
    </source>
</reference>
<dbReference type="InterPro" id="IPR036291">
    <property type="entry name" value="NAD(P)-bd_dom_sf"/>
</dbReference>
<evidence type="ECO:0000259" key="3">
    <source>
        <dbReference type="Pfam" id="PF22725"/>
    </source>
</evidence>
<feature type="domain" description="Gfo/Idh/MocA-like oxidoreductase N-terminal" evidence="2">
    <location>
        <begin position="2"/>
        <end position="122"/>
    </location>
</feature>
<proteinExistence type="inferred from homology"/>
<name>A0A1J9RKT6_9PEZI</name>
<gene>
    <name evidence="4" type="ORF">BKCO1_3200070</name>
</gene>
<sequence>MLNFAVIGTGWITDSFIESAHATGAWKLVGVYSRKQETASAFASKHGAPSTYTTLDALAAAADVHAVYIASPNSLHHAQAKRLLAGSSNNNKQHIILEKPSTSTAGEFEELHALARDKGVFVLEANRHLQERNFGVLREALGRLGPVYGASLNYAAYSSRYNAVLAGETPNIFSLAFSGGCLVDLGVYPIAAAVALFGRPGAQSYSPVFVATGADGGGFVRLQYEGFAVDINQSKIYTSAAPSEVYGEKGTLIVNGVTDIDSVVFLDARTKEKTQLAGEKAKLNLQEEAAEFARIIGERDEAAAKKLEEMSRIVLGITTDLRKQNGIVFDVEKN</sequence>
<evidence type="ECO:0000313" key="5">
    <source>
        <dbReference type="Proteomes" id="UP000183809"/>
    </source>
</evidence>
<dbReference type="PANTHER" id="PTHR43054:SF1">
    <property type="entry name" value="SCYLLO-INOSITOL 2-DEHYDROGENASE (NADP(+)) IOLU"/>
    <property type="match status" value="1"/>
</dbReference>
<evidence type="ECO:0000313" key="4">
    <source>
        <dbReference type="EMBL" id="OJD33203.1"/>
    </source>
</evidence>
<dbReference type="SUPFAM" id="SSF51735">
    <property type="entry name" value="NAD(P)-binding Rossmann-fold domains"/>
    <property type="match status" value="1"/>
</dbReference>
<evidence type="ECO:0000259" key="2">
    <source>
        <dbReference type="Pfam" id="PF01408"/>
    </source>
</evidence>
<dbReference type="InterPro" id="IPR000683">
    <property type="entry name" value="Gfo/Idh/MocA-like_OxRdtase_N"/>
</dbReference>
<dbReference type="SUPFAM" id="SSF55347">
    <property type="entry name" value="Glyceraldehyde-3-phosphate dehydrogenase-like, C-terminal domain"/>
    <property type="match status" value="1"/>
</dbReference>
<organism evidence="4 5">
    <name type="scientific">Diplodia corticola</name>
    <dbReference type="NCBI Taxonomy" id="236234"/>
    <lineage>
        <taxon>Eukaryota</taxon>
        <taxon>Fungi</taxon>
        <taxon>Dikarya</taxon>
        <taxon>Ascomycota</taxon>
        <taxon>Pezizomycotina</taxon>
        <taxon>Dothideomycetes</taxon>
        <taxon>Dothideomycetes incertae sedis</taxon>
        <taxon>Botryosphaeriales</taxon>
        <taxon>Botryosphaeriaceae</taxon>
        <taxon>Diplodia</taxon>
    </lineage>
</organism>
<dbReference type="OrthoDB" id="2129491at2759"/>
<dbReference type="GO" id="GO:0000166">
    <property type="term" value="F:nucleotide binding"/>
    <property type="evidence" value="ECO:0007669"/>
    <property type="project" value="InterPro"/>
</dbReference>
<dbReference type="EMBL" id="MNUE01000032">
    <property type="protein sequence ID" value="OJD33203.1"/>
    <property type="molecule type" value="Genomic_DNA"/>
</dbReference>
<dbReference type="RefSeq" id="XP_020129463.1">
    <property type="nucleotide sequence ID" value="XM_020274463.1"/>
</dbReference>
<dbReference type="InterPro" id="IPR055170">
    <property type="entry name" value="GFO_IDH_MocA-like_dom"/>
</dbReference>
<dbReference type="GeneID" id="31014724"/>
<dbReference type="AlphaFoldDB" id="A0A1J9RKT6"/>
<protein>
    <submittedName>
        <fullName evidence="4">Oxidoreductase</fullName>
    </submittedName>
</protein>
<dbReference type="Gene3D" id="3.30.360.10">
    <property type="entry name" value="Dihydrodipicolinate Reductase, domain 2"/>
    <property type="match status" value="1"/>
</dbReference>
<evidence type="ECO:0000256" key="1">
    <source>
        <dbReference type="ARBA" id="ARBA00010928"/>
    </source>
</evidence>
<dbReference type="Proteomes" id="UP000183809">
    <property type="component" value="Unassembled WGS sequence"/>
</dbReference>
<dbReference type="PANTHER" id="PTHR43054">
    <property type="match status" value="1"/>
</dbReference>
<dbReference type="STRING" id="236234.A0A1J9RKT6"/>
<comment type="similarity">
    <text evidence="1">Belongs to the Gfo/Idh/MocA family.</text>
</comment>
<keyword evidence="5" id="KW-1185">Reference proteome</keyword>
<comment type="caution">
    <text evidence="4">The sequence shown here is derived from an EMBL/GenBank/DDBJ whole genome shotgun (WGS) entry which is preliminary data.</text>
</comment>
<dbReference type="Gene3D" id="3.40.50.720">
    <property type="entry name" value="NAD(P)-binding Rossmann-like Domain"/>
    <property type="match status" value="1"/>
</dbReference>
<accession>A0A1J9RKT6</accession>
<feature type="domain" description="GFO/IDH/MocA-like oxidoreductase" evidence="3">
    <location>
        <begin position="142"/>
        <end position="252"/>
    </location>
</feature>